<dbReference type="Pfam" id="PF12771">
    <property type="entry name" value="SusD-like_2"/>
    <property type="match status" value="1"/>
</dbReference>
<gene>
    <name evidence="1" type="ORF">EKH83_14580</name>
</gene>
<organism evidence="1 2">
    <name type="scientific">Arcticibacter tournemirensis</name>
    <dbReference type="NCBI Taxonomy" id="699437"/>
    <lineage>
        <taxon>Bacteria</taxon>
        <taxon>Pseudomonadati</taxon>
        <taxon>Bacteroidota</taxon>
        <taxon>Sphingobacteriia</taxon>
        <taxon>Sphingobacteriales</taxon>
        <taxon>Sphingobacteriaceae</taxon>
        <taxon>Arcticibacter</taxon>
    </lineage>
</organism>
<dbReference type="InterPro" id="IPR011990">
    <property type="entry name" value="TPR-like_helical_dom_sf"/>
</dbReference>
<dbReference type="EMBL" id="RXOC01000009">
    <property type="protein sequence ID" value="RXF68941.1"/>
    <property type="molecule type" value="Genomic_DNA"/>
</dbReference>
<dbReference type="PROSITE" id="PS51257">
    <property type="entry name" value="PROKAR_LIPOPROTEIN"/>
    <property type="match status" value="1"/>
</dbReference>
<protein>
    <submittedName>
        <fullName evidence="1">SusD/RagB family nutrient-binding outer membrane lipoprotein</fullName>
    </submittedName>
</protein>
<sequence length="478" mass="52809">MMKKIIYIWTILVASSILVSCQKELSDINKNPNAAENPQPDYLLTSVIKSAADNYWGSTANYSASQLFIQQWARIQYTDVDRYVFSNASFSSFWATVYANNITDLNTIIDLGEAQGNPNYAGVAHILRAWDFQLLTDAFGDVPYSQAGNIDQYPNPVYDKQQDVYHGILEELDLALTTLTEGSAPISGDAIYKGNIGNWKKFANSLKLRIALRISDREPELSKQIVAQVLASPAGLISNNAENAKVTYEASPNWNPVAAIFSTRQDSRISKTVVDRLYDLNDPRLPVYAELPKDTTKYVGVPNGLTTGDAANLGLSKTSRPGGYFTAAEAPAVILTYAEVLFLRAEAAARGLSNEDAGDFYNKAIAASFNQYGIASQTVINDYLAQSSVKYNPANYKRSIGDQKWIALFGQGLEAFAEWRRLDYPQLQPAAAGVLNGKIPVRFIYPGTEQTLNSKSYQDAVNAQGTDNLLTHLWFDRY</sequence>
<dbReference type="Gene3D" id="1.25.40.390">
    <property type="match status" value="1"/>
</dbReference>
<name>A0A4Q0M779_9SPHI</name>
<proteinExistence type="predicted"/>
<accession>A0A4Q0M779</accession>
<dbReference type="SUPFAM" id="SSF48452">
    <property type="entry name" value="TPR-like"/>
    <property type="match status" value="1"/>
</dbReference>
<dbReference type="Proteomes" id="UP000290848">
    <property type="component" value="Unassembled WGS sequence"/>
</dbReference>
<reference evidence="1 2" key="1">
    <citation type="submission" date="2018-12" db="EMBL/GenBank/DDBJ databases">
        <title>The Draft Genome Sequence of the Soil Bacterium Pedobacter tournemirensis R1.</title>
        <authorList>
            <person name="He J."/>
        </authorList>
    </citation>
    <scope>NUCLEOTIDE SEQUENCE [LARGE SCALE GENOMIC DNA]</scope>
    <source>
        <strain evidence="1 2">R1</strain>
    </source>
</reference>
<comment type="caution">
    <text evidence="1">The sequence shown here is derived from an EMBL/GenBank/DDBJ whole genome shotgun (WGS) entry which is preliminary data.</text>
</comment>
<evidence type="ECO:0000313" key="1">
    <source>
        <dbReference type="EMBL" id="RXF68941.1"/>
    </source>
</evidence>
<dbReference type="AlphaFoldDB" id="A0A4Q0M779"/>
<evidence type="ECO:0000313" key="2">
    <source>
        <dbReference type="Proteomes" id="UP000290848"/>
    </source>
</evidence>
<dbReference type="InterPro" id="IPR041662">
    <property type="entry name" value="SusD-like_2"/>
</dbReference>
<keyword evidence="1" id="KW-0449">Lipoprotein</keyword>